<comment type="cofactor">
    <cofactor evidence="1">
        <name>Zn(2+)</name>
        <dbReference type="ChEBI" id="CHEBI:29105"/>
    </cofactor>
</comment>
<evidence type="ECO:0000256" key="2">
    <source>
        <dbReference type="ARBA" id="ARBA00004651"/>
    </source>
</evidence>
<protein>
    <submittedName>
        <fullName evidence="14">Site-2 protease family protein</fullName>
    </submittedName>
</protein>
<feature type="transmembrane region" description="Helical" evidence="13">
    <location>
        <begin position="52"/>
        <end position="72"/>
    </location>
</feature>
<keyword evidence="8" id="KW-0378">Hydrolase</keyword>
<evidence type="ECO:0000256" key="6">
    <source>
        <dbReference type="ARBA" id="ARBA00022692"/>
    </source>
</evidence>
<evidence type="ECO:0000313" key="14">
    <source>
        <dbReference type="EMBL" id="MFC1400293.1"/>
    </source>
</evidence>
<dbReference type="InterPro" id="IPR044537">
    <property type="entry name" value="Rip2-like"/>
</dbReference>
<reference evidence="14 15" key="1">
    <citation type="submission" date="2024-09" db="EMBL/GenBank/DDBJ databases">
        <authorList>
            <person name="Lee S.D."/>
        </authorList>
    </citation>
    <scope>NUCLEOTIDE SEQUENCE [LARGE SCALE GENOMIC DNA]</scope>
    <source>
        <strain evidence="14 15">N1-5</strain>
    </source>
</reference>
<dbReference type="GO" id="GO:0008233">
    <property type="term" value="F:peptidase activity"/>
    <property type="evidence" value="ECO:0007669"/>
    <property type="project" value="UniProtKB-KW"/>
</dbReference>
<keyword evidence="11" id="KW-0482">Metalloprotease</keyword>
<evidence type="ECO:0000256" key="10">
    <source>
        <dbReference type="ARBA" id="ARBA00022989"/>
    </source>
</evidence>
<evidence type="ECO:0000256" key="11">
    <source>
        <dbReference type="ARBA" id="ARBA00023049"/>
    </source>
</evidence>
<accession>A0ABV6UFQ1</accession>
<evidence type="ECO:0000256" key="1">
    <source>
        <dbReference type="ARBA" id="ARBA00001947"/>
    </source>
</evidence>
<organism evidence="14 15">
    <name type="scientific">Streptacidiphilus cavernicola</name>
    <dbReference type="NCBI Taxonomy" id="3342716"/>
    <lineage>
        <taxon>Bacteria</taxon>
        <taxon>Bacillati</taxon>
        <taxon>Actinomycetota</taxon>
        <taxon>Actinomycetes</taxon>
        <taxon>Kitasatosporales</taxon>
        <taxon>Streptomycetaceae</taxon>
        <taxon>Streptacidiphilus</taxon>
    </lineage>
</organism>
<evidence type="ECO:0000256" key="4">
    <source>
        <dbReference type="ARBA" id="ARBA00022475"/>
    </source>
</evidence>
<dbReference type="RefSeq" id="WP_030251351.1">
    <property type="nucleotide sequence ID" value="NZ_JBHEZZ010000001.1"/>
</dbReference>
<comment type="similarity">
    <text evidence="3">Belongs to the peptidase M50B family.</text>
</comment>
<dbReference type="CDD" id="cd06158">
    <property type="entry name" value="S2P-M50_like_1"/>
    <property type="match status" value="1"/>
</dbReference>
<evidence type="ECO:0000256" key="13">
    <source>
        <dbReference type="SAM" id="Phobius"/>
    </source>
</evidence>
<dbReference type="InterPro" id="IPR052348">
    <property type="entry name" value="Metallopeptidase_M50B"/>
</dbReference>
<dbReference type="PANTHER" id="PTHR35864:SF1">
    <property type="entry name" value="ZINC METALLOPROTEASE YWHC-RELATED"/>
    <property type="match status" value="1"/>
</dbReference>
<feature type="transmembrane region" description="Helical" evidence="13">
    <location>
        <begin position="138"/>
        <end position="159"/>
    </location>
</feature>
<keyword evidence="15" id="KW-1185">Reference proteome</keyword>
<keyword evidence="12 13" id="KW-0472">Membrane</keyword>
<sequence length="279" mass="30466">MTYTDARPSPSADRKISVIFWVLLAVLVASGVGLWTGWGNADHTFTAPSNKIGVFLFVVAGWLISLCLHEYAHARMALHGGDISVGTKGYLTLNPLKYTHPIYSFVMPLIFIILGGIALPGGAVFIERGRIQGKWKHSLISAAGPAVNLVLALALLIPLSQVKGIVPESHYAFYSAVGYLAMLQLMAGILNLVPMPGLDGYGIIEPWLSYDNRRAFNNLAPYGMMIVFLLLWNPTVNNWFFNDVIYRVLGWFGGSAQLANDGSGLFHFFSFHLGSVFGS</sequence>
<evidence type="ECO:0000256" key="3">
    <source>
        <dbReference type="ARBA" id="ARBA00007931"/>
    </source>
</evidence>
<evidence type="ECO:0000313" key="15">
    <source>
        <dbReference type="Proteomes" id="UP001592528"/>
    </source>
</evidence>
<keyword evidence="10 13" id="KW-1133">Transmembrane helix</keyword>
<dbReference type="GO" id="GO:0006508">
    <property type="term" value="P:proteolysis"/>
    <property type="evidence" value="ECO:0007669"/>
    <property type="project" value="UniProtKB-KW"/>
</dbReference>
<name>A0ABV6UFQ1_9ACTN</name>
<comment type="caution">
    <text evidence="14">The sequence shown here is derived from an EMBL/GenBank/DDBJ whole genome shotgun (WGS) entry which is preliminary data.</text>
</comment>
<evidence type="ECO:0000256" key="12">
    <source>
        <dbReference type="ARBA" id="ARBA00023136"/>
    </source>
</evidence>
<keyword evidence="6 13" id="KW-0812">Transmembrane</keyword>
<evidence type="ECO:0000256" key="7">
    <source>
        <dbReference type="ARBA" id="ARBA00022723"/>
    </source>
</evidence>
<comment type="subcellular location">
    <subcellularLocation>
        <location evidence="2">Cell membrane</location>
        <topology evidence="2">Multi-pass membrane protein</topology>
    </subcellularLocation>
</comment>
<feature type="transmembrane region" description="Helical" evidence="13">
    <location>
        <begin position="102"/>
        <end position="126"/>
    </location>
</feature>
<gene>
    <name evidence="14" type="ORF">ACEZDJ_03210</name>
</gene>
<feature type="transmembrane region" description="Helical" evidence="13">
    <location>
        <begin position="18"/>
        <end position="40"/>
    </location>
</feature>
<dbReference type="EMBL" id="JBHEZZ010000001">
    <property type="protein sequence ID" value="MFC1400293.1"/>
    <property type="molecule type" value="Genomic_DNA"/>
</dbReference>
<keyword evidence="9" id="KW-0862">Zinc</keyword>
<evidence type="ECO:0000256" key="9">
    <source>
        <dbReference type="ARBA" id="ARBA00022833"/>
    </source>
</evidence>
<keyword evidence="5 14" id="KW-0645">Protease</keyword>
<keyword evidence="7" id="KW-0479">Metal-binding</keyword>
<dbReference type="Proteomes" id="UP001592528">
    <property type="component" value="Unassembled WGS sequence"/>
</dbReference>
<proteinExistence type="inferred from homology"/>
<evidence type="ECO:0000256" key="5">
    <source>
        <dbReference type="ARBA" id="ARBA00022670"/>
    </source>
</evidence>
<feature type="transmembrane region" description="Helical" evidence="13">
    <location>
        <begin position="215"/>
        <end position="232"/>
    </location>
</feature>
<dbReference type="PANTHER" id="PTHR35864">
    <property type="entry name" value="ZINC METALLOPROTEASE MJ0611-RELATED"/>
    <property type="match status" value="1"/>
</dbReference>
<feature type="transmembrane region" description="Helical" evidence="13">
    <location>
        <begin position="171"/>
        <end position="194"/>
    </location>
</feature>
<keyword evidence="4" id="KW-1003">Cell membrane</keyword>
<evidence type="ECO:0000256" key="8">
    <source>
        <dbReference type="ARBA" id="ARBA00022801"/>
    </source>
</evidence>